<evidence type="ECO:0000259" key="2">
    <source>
        <dbReference type="Pfam" id="PF14028"/>
    </source>
</evidence>
<feature type="domain" description="Lantibiotic dehydratase N-terminal" evidence="1">
    <location>
        <begin position="71"/>
        <end position="752"/>
    </location>
</feature>
<proteinExistence type="predicted"/>
<sequence length="1107" mass="119858">MSEKATETYKASGFFMLRAPALPARPMLELLRSLPVADGATVRDVVHGDAARGDAWQDSYADQLLKLWRTPGVPDAVRAASPHLTDAVERFDGLTGRSRRKAVRGLSRYLNRMSFRSTPFGLFAGVTAGVFGEEQSTRLGHSALGTARARADSGWVMHLVKRLAFGAERPRDLRLRRNDLLHVARGRVWLSTAEGYGINDGAAAPHGGGGRTAPKGRRSVSVQLTSPVRTVLDHTRTPTTFGDLAAVLTEAYPNAGAERIAALLDGLFDSDILITADRPRMLVPPTGGTDRDDSLLCSMLPPVTDPAVARAIDDVEAAISAFNRGELPVPELLGAASAPMPDSIAGHSGPLLQIDSTLNLDAPLVLPRPVADLAEEAAHLFLRVGAEDRYPTHLKEYADAFSARYGHGSEIPLLEALTPETGLGPPRRYISPGQAYPLPGVVPSPADRSELPDGPTREAVLNRMAAGALARRELSVQLDDRLLDELSEVSAAENDHRPPMPALDLHLALQAPGPGRAHWRGICSTAGVVMGGRTFARFHDLLDDGTRASLHGLAAAEEQRQGDAVCAELSSLPQDARSINVTIRPVAHTWELPVNVTPGRDEEHVIRLDDVLVGVADGMLYLRSRTLGRRLHVTDRTMLNWAGAPDPCRFLLEVSQALSGTVSWFSWESLGWSMPFLPRVERGNLVLRRARWRLRPGELTPAPGGDGDGAGSAAFADAVGAWARKWMVPRLVNIIANDNTLLLDLTSAPSLRELHDSLEQAPADGITLEEVLPAPDEGFLRDTDGEPYASEIVVPLVRTSEDPGRVARRIQPRPVRDTTDAAERSKRIGSDWLAVKLYAEPDAHDTLLGVGLAGLIARLSEEYGVSAPFFLRYGDPAPHLRVRFFVPEKDARGDVLREVTAWAYDLANGGHIADHTFVGYQREVERYGGPGLIDAAEEWFREDSAAVVRLLGRLRGSPTGLPGLPDLGLEASEERTALVALTLDRLCASLVPDPEARHALARVVGGGNAGGGLYRTAGRVLWTARAEDGPVRELLDQATATWHPAAERLTRRMAALERTGGLQEGRTPIVEALLHMHCNRMGLRPTEEADSYGVWRRLLDRAAHASR</sequence>
<organism evidence="3 4">
    <name type="scientific">Streptomonospora wellingtoniae</name>
    <dbReference type="NCBI Taxonomy" id="3075544"/>
    <lineage>
        <taxon>Bacteria</taxon>
        <taxon>Bacillati</taxon>
        <taxon>Actinomycetota</taxon>
        <taxon>Actinomycetes</taxon>
        <taxon>Streptosporangiales</taxon>
        <taxon>Nocardiopsidaceae</taxon>
        <taxon>Streptomonospora</taxon>
    </lineage>
</organism>
<dbReference type="InterPro" id="IPR023809">
    <property type="entry name" value="Thiopep_bacteriocin_synth_dom"/>
</dbReference>
<feature type="domain" description="Thiopeptide-type bacteriocin biosynthesis" evidence="2">
    <location>
        <begin position="832"/>
        <end position="1098"/>
    </location>
</feature>
<dbReference type="NCBIfam" id="TIGR03891">
    <property type="entry name" value="thiopep_ocin"/>
    <property type="match status" value="1"/>
</dbReference>
<protein>
    <submittedName>
        <fullName evidence="3">Lantibiotic dehydratase</fullName>
    </submittedName>
</protein>
<gene>
    <name evidence="3" type="ORF">RM446_00675</name>
</gene>
<name>A0ABU2KN46_9ACTN</name>
<evidence type="ECO:0000313" key="4">
    <source>
        <dbReference type="Proteomes" id="UP001183226"/>
    </source>
</evidence>
<accession>A0ABU2KN46</accession>
<dbReference type="InterPro" id="IPR006827">
    <property type="entry name" value="Lant_deHydtase_N"/>
</dbReference>
<keyword evidence="4" id="KW-1185">Reference proteome</keyword>
<comment type="caution">
    <text evidence="3">The sequence shown here is derived from an EMBL/GenBank/DDBJ whole genome shotgun (WGS) entry which is preliminary data.</text>
</comment>
<dbReference type="Pfam" id="PF14028">
    <property type="entry name" value="Lant_dehydr_C"/>
    <property type="match status" value="1"/>
</dbReference>
<evidence type="ECO:0000259" key="1">
    <source>
        <dbReference type="Pfam" id="PF04738"/>
    </source>
</evidence>
<dbReference type="EMBL" id="JAVREK010000001">
    <property type="protein sequence ID" value="MDT0300622.1"/>
    <property type="molecule type" value="Genomic_DNA"/>
</dbReference>
<dbReference type="RefSeq" id="WP_311543038.1">
    <property type="nucleotide sequence ID" value="NZ_JAVREK010000001.1"/>
</dbReference>
<evidence type="ECO:0000313" key="3">
    <source>
        <dbReference type="EMBL" id="MDT0300622.1"/>
    </source>
</evidence>
<dbReference type="Proteomes" id="UP001183226">
    <property type="component" value="Unassembled WGS sequence"/>
</dbReference>
<reference evidence="4" key="1">
    <citation type="submission" date="2023-07" db="EMBL/GenBank/DDBJ databases">
        <title>30 novel species of actinomycetes from the DSMZ collection.</title>
        <authorList>
            <person name="Nouioui I."/>
        </authorList>
    </citation>
    <scope>NUCLEOTIDE SEQUENCE [LARGE SCALE GENOMIC DNA]</scope>
    <source>
        <strain evidence="4">DSM 45055</strain>
    </source>
</reference>
<dbReference type="Pfam" id="PF04738">
    <property type="entry name" value="Lant_dehydr_N"/>
    <property type="match status" value="1"/>
</dbReference>